<name>A0A2C9ULW9_MANES</name>
<evidence type="ECO:0000256" key="11">
    <source>
        <dbReference type="SAM" id="MobiDB-lite"/>
    </source>
</evidence>
<dbReference type="InterPro" id="IPR033389">
    <property type="entry name" value="AUX/IAA_dom"/>
</dbReference>
<evidence type="ECO:0000313" key="13">
    <source>
        <dbReference type="EMBL" id="OAY31477.1"/>
    </source>
</evidence>
<keyword evidence="14" id="KW-1185">Reference proteome</keyword>
<dbReference type="Pfam" id="PF02309">
    <property type="entry name" value="AUX_IAA"/>
    <property type="match status" value="2"/>
</dbReference>
<dbReference type="InterPro" id="IPR003311">
    <property type="entry name" value="AUX_IAA"/>
</dbReference>
<dbReference type="GO" id="GO:0006355">
    <property type="term" value="P:regulation of DNA-templated transcription"/>
    <property type="evidence" value="ECO:0007669"/>
    <property type="project" value="InterPro"/>
</dbReference>
<dbReference type="PANTHER" id="PTHR31734">
    <property type="entry name" value="AUXIN-RESPONSIVE PROTEIN IAA17"/>
    <property type="match status" value="1"/>
</dbReference>
<evidence type="ECO:0000256" key="10">
    <source>
        <dbReference type="RuleBase" id="RU004549"/>
    </source>
</evidence>
<feature type="compositionally biased region" description="Acidic residues" evidence="11">
    <location>
        <begin position="55"/>
        <end position="64"/>
    </location>
</feature>
<dbReference type="Gene3D" id="3.10.20.90">
    <property type="entry name" value="Phosphatidylinositol 3-kinase Catalytic Subunit, Chain A, domain 1"/>
    <property type="match status" value="1"/>
</dbReference>
<feature type="region of interest" description="Disordered" evidence="11">
    <location>
        <begin position="47"/>
        <end position="77"/>
    </location>
</feature>
<dbReference type="EMBL" id="CM004400">
    <property type="protein sequence ID" value="OAY31477.1"/>
    <property type="molecule type" value="Genomic_DNA"/>
</dbReference>
<evidence type="ECO:0000256" key="4">
    <source>
        <dbReference type="ARBA" id="ARBA00022491"/>
    </source>
</evidence>
<evidence type="ECO:0000256" key="8">
    <source>
        <dbReference type="ARBA" id="ARBA00023294"/>
    </source>
</evidence>
<keyword evidence="8 10" id="KW-0927">Auxin signaling pathway</keyword>
<proteinExistence type="inferred from homology"/>
<comment type="function">
    <text evidence="9">Aux/IAA proteins are short-lived transcriptional factors that function as repressors of early auxin response genes at low auxin concentrations. Repression is thought to result from the interaction with auxin response factors (ARFs), proteins that bind to the auxin-responsive promoter element (AuxRE). Formation of heterodimers with ARF proteins may alter their ability to modulate early auxin response genes expression.</text>
</comment>
<feature type="domain" description="PB1" evidence="12">
    <location>
        <begin position="169"/>
        <end position="250"/>
    </location>
</feature>
<keyword evidence="4 10" id="KW-0678">Repressor</keyword>
<sequence length="255" mass="28937">MELQLGLALPTHTIRGLDLNTYTFEPSKDAGGSSQLMINQASLQLGGPWQRACSDDDDNDDDDFSSNQQQKRSFSDAFEEITDVPRTLPLLLWNKQPNDDDDDDDLKDHQKSFHFAFNNVDGDSDGIVGWPPIKFRRKKISPRSKRNGDQNNQSVDNGCPDCHGKPSNSMYVKVKVEGDAIGRKIDLSLYDSFQDLKQTLLGMFGISQENSTSYKLTFQDRDGDWLLADDVSWRSFIWSVQRLKLMRSRCGSEQD</sequence>
<reference evidence="14" key="1">
    <citation type="journal article" date="2016" name="Nat. Biotechnol.">
        <title>Sequencing wild and cultivated cassava and related species reveals extensive interspecific hybridization and genetic diversity.</title>
        <authorList>
            <person name="Bredeson J.V."/>
            <person name="Lyons J.B."/>
            <person name="Prochnik S.E."/>
            <person name="Wu G.A."/>
            <person name="Ha C.M."/>
            <person name="Edsinger-Gonzales E."/>
            <person name="Grimwood J."/>
            <person name="Schmutz J."/>
            <person name="Rabbi I.Y."/>
            <person name="Egesi C."/>
            <person name="Nauluvula P."/>
            <person name="Lebot V."/>
            <person name="Ndunguru J."/>
            <person name="Mkamilo G."/>
            <person name="Bart R.S."/>
            <person name="Setter T.L."/>
            <person name="Gleadow R.M."/>
            <person name="Kulakow P."/>
            <person name="Ferguson M.E."/>
            <person name="Rounsley S."/>
            <person name="Rokhsar D.S."/>
        </authorList>
    </citation>
    <scope>NUCLEOTIDE SEQUENCE [LARGE SCALE GENOMIC DNA]</scope>
    <source>
        <strain evidence="14">cv. AM560-2</strain>
    </source>
</reference>
<evidence type="ECO:0000256" key="2">
    <source>
        <dbReference type="ARBA" id="ARBA00006728"/>
    </source>
</evidence>
<dbReference type="SUPFAM" id="SSF54277">
    <property type="entry name" value="CAD &amp; PB1 domains"/>
    <property type="match status" value="1"/>
</dbReference>
<comment type="caution">
    <text evidence="13">The sequence shown here is derived from an EMBL/GenBank/DDBJ whole genome shotgun (WGS) entry which is preliminary data.</text>
</comment>
<keyword evidence="6 10" id="KW-0804">Transcription</keyword>
<gene>
    <name evidence="13" type="ORF">MANES_14G115100v8</name>
</gene>
<accession>A0A2C9ULW9</accession>
<evidence type="ECO:0000259" key="12">
    <source>
        <dbReference type="PROSITE" id="PS51745"/>
    </source>
</evidence>
<evidence type="ECO:0000256" key="5">
    <source>
        <dbReference type="ARBA" id="ARBA00023015"/>
    </source>
</evidence>
<comment type="similarity">
    <text evidence="2 10">Belongs to the Aux/IAA family.</text>
</comment>
<dbReference type="STRING" id="3983.A0A2C9ULW9"/>
<evidence type="ECO:0000256" key="9">
    <source>
        <dbReference type="ARBA" id="ARBA00025283"/>
    </source>
</evidence>
<dbReference type="PANTHER" id="PTHR31734:SF38">
    <property type="entry name" value="AUXIN-RESPONSIVE PROTEIN IAA29"/>
    <property type="match status" value="1"/>
</dbReference>
<organism evidence="13 14">
    <name type="scientific">Manihot esculenta</name>
    <name type="common">Cassava</name>
    <name type="synonym">Jatropha manihot</name>
    <dbReference type="NCBI Taxonomy" id="3983"/>
    <lineage>
        <taxon>Eukaryota</taxon>
        <taxon>Viridiplantae</taxon>
        <taxon>Streptophyta</taxon>
        <taxon>Embryophyta</taxon>
        <taxon>Tracheophyta</taxon>
        <taxon>Spermatophyta</taxon>
        <taxon>Magnoliopsida</taxon>
        <taxon>eudicotyledons</taxon>
        <taxon>Gunneridae</taxon>
        <taxon>Pentapetalae</taxon>
        <taxon>rosids</taxon>
        <taxon>fabids</taxon>
        <taxon>Malpighiales</taxon>
        <taxon>Euphorbiaceae</taxon>
        <taxon>Crotonoideae</taxon>
        <taxon>Manihoteae</taxon>
        <taxon>Manihot</taxon>
    </lineage>
</organism>
<dbReference type="GO" id="GO:0009734">
    <property type="term" value="P:auxin-activated signaling pathway"/>
    <property type="evidence" value="ECO:0007669"/>
    <property type="project" value="UniProtKB-UniRule"/>
</dbReference>
<dbReference type="PROSITE" id="PS51745">
    <property type="entry name" value="PB1"/>
    <property type="match status" value="1"/>
</dbReference>
<keyword evidence="7 10" id="KW-0539">Nucleus</keyword>
<comment type="subcellular location">
    <subcellularLocation>
        <location evidence="1 10">Nucleus</location>
    </subcellularLocation>
</comment>
<evidence type="ECO:0000256" key="6">
    <source>
        <dbReference type="ARBA" id="ARBA00023163"/>
    </source>
</evidence>
<evidence type="ECO:0000256" key="1">
    <source>
        <dbReference type="ARBA" id="ARBA00004123"/>
    </source>
</evidence>
<dbReference type="Proteomes" id="UP000091857">
    <property type="component" value="Chromosome 14"/>
</dbReference>
<dbReference type="OMA" id="RKKLCHQ"/>
<dbReference type="OrthoDB" id="778717at2759"/>
<evidence type="ECO:0000256" key="7">
    <source>
        <dbReference type="ARBA" id="ARBA00023242"/>
    </source>
</evidence>
<dbReference type="GO" id="GO:0005634">
    <property type="term" value="C:nucleus"/>
    <property type="evidence" value="ECO:0007669"/>
    <property type="project" value="UniProtKB-SubCell"/>
</dbReference>
<comment type="subunit">
    <text evidence="3 10">Homodimers and heterodimers.</text>
</comment>
<protein>
    <recommendedName>
        <fullName evidence="10">Auxin-responsive protein</fullName>
    </recommendedName>
</protein>
<dbReference type="Gramene" id="Manes.14G115100.1.v8.1">
    <property type="protein sequence ID" value="Manes.14G115100.1.v8.1.CDS"/>
    <property type="gene ID" value="Manes.14G115100.v8.1"/>
</dbReference>
<evidence type="ECO:0000256" key="3">
    <source>
        <dbReference type="ARBA" id="ARBA00011726"/>
    </source>
</evidence>
<keyword evidence="5 10" id="KW-0805">Transcription regulation</keyword>
<dbReference type="InterPro" id="IPR053793">
    <property type="entry name" value="PB1-like"/>
</dbReference>
<evidence type="ECO:0000313" key="14">
    <source>
        <dbReference type="Proteomes" id="UP000091857"/>
    </source>
</evidence>
<dbReference type="AlphaFoldDB" id="A0A2C9ULW9"/>
<feature type="region of interest" description="Disordered" evidence="11">
    <location>
        <begin position="138"/>
        <end position="162"/>
    </location>
</feature>